<dbReference type="EMBL" id="SDCI01000028">
    <property type="protein sequence ID" value="TCX37861.1"/>
    <property type="molecule type" value="Genomic_DNA"/>
</dbReference>
<dbReference type="EMBL" id="CAAHCC010000008">
    <property type="protein sequence ID" value="VGL06245.1"/>
    <property type="molecule type" value="Genomic_DNA"/>
</dbReference>
<dbReference type="Proteomes" id="UP000376235">
    <property type="component" value="Unassembled WGS sequence"/>
</dbReference>
<dbReference type="EMBL" id="JAUUIA010000003">
    <property type="protein sequence ID" value="MDP0966538.1"/>
    <property type="molecule type" value="Genomic_DNA"/>
</dbReference>
<reference evidence="5 7" key="2">
    <citation type="submission" date="2019-03" db="EMBL/GenBank/DDBJ databases">
        <authorList>
            <consortium name="Pathogen Informatics"/>
        </authorList>
    </citation>
    <scope>NUCLEOTIDE SEQUENCE [LARGE SCALE GENOMIC DNA]</scope>
    <source>
        <strain evidence="6">5012STDY7626358</strain>
        <strain evidence="5 7">5012STDY7626430</strain>
    </source>
</reference>
<accession>A0A483HJC4</accession>
<evidence type="ECO:0000313" key="3">
    <source>
        <dbReference type="EMBL" id="TCX37861.1"/>
    </source>
</evidence>
<proteinExistence type="predicted"/>
<gene>
    <name evidence="2" type="ORF">ETE70_23155</name>
    <name evidence="4" type="ORF">ETE87_22275</name>
    <name evidence="3" type="ORF">ETF02_24020</name>
    <name evidence="1" type="ORF">Q6294_05710</name>
    <name evidence="6" type="ORF">SAMEA4873559_03859</name>
    <name evidence="5" type="ORF">SAMEA4873632_04046</name>
</gene>
<reference evidence="2" key="1">
    <citation type="submission" date="2019-01" db="EMBL/GenBank/DDBJ databases">
        <authorList>
            <person name="Lista F."/>
            <person name="Anselmo A."/>
        </authorList>
    </citation>
    <scope>NUCLEOTIDE SEQUENCE</scope>
    <source>
        <strain evidence="3">14S</strain>
        <strain evidence="2">16S</strain>
        <strain evidence="4">6S</strain>
    </source>
</reference>
<dbReference type="RefSeq" id="WP_032430583.1">
    <property type="nucleotide sequence ID" value="NZ_CAAGTP010000002.1"/>
</dbReference>
<evidence type="ECO:0000313" key="4">
    <source>
        <dbReference type="EMBL" id="TCX85368.1"/>
    </source>
</evidence>
<evidence type="ECO:0000313" key="5">
    <source>
        <dbReference type="EMBL" id="VGL06245.1"/>
    </source>
</evidence>
<reference evidence="1" key="3">
    <citation type="submission" date="2023-07" db="EMBL/GenBank/DDBJ databases">
        <authorList>
            <person name="Peng Z."/>
        </authorList>
    </citation>
    <scope>NUCLEOTIDE SEQUENCE</scope>
    <source>
        <strain evidence="1">KP219</strain>
    </source>
</reference>
<organism evidence="2">
    <name type="scientific">Klebsiella pneumoniae</name>
    <dbReference type="NCBI Taxonomy" id="573"/>
    <lineage>
        <taxon>Bacteria</taxon>
        <taxon>Pseudomonadati</taxon>
        <taxon>Pseudomonadota</taxon>
        <taxon>Gammaproteobacteria</taxon>
        <taxon>Enterobacterales</taxon>
        <taxon>Enterobacteriaceae</taxon>
        <taxon>Klebsiella/Raoultella group</taxon>
        <taxon>Klebsiella</taxon>
        <taxon>Klebsiella pneumoniae complex</taxon>
    </lineage>
</organism>
<evidence type="ECO:0000313" key="2">
    <source>
        <dbReference type="EMBL" id="TCX21154.1"/>
    </source>
</evidence>
<evidence type="ECO:0000313" key="1">
    <source>
        <dbReference type="EMBL" id="MDP0966538.1"/>
    </source>
</evidence>
<evidence type="ECO:0000313" key="6">
    <source>
        <dbReference type="EMBL" id="VGM37543.1"/>
    </source>
</evidence>
<name>A0A483HJC4_KLEPN</name>
<evidence type="ECO:0000313" key="7">
    <source>
        <dbReference type="Proteomes" id="UP000376235"/>
    </source>
</evidence>
<sequence length="180" mass="21262">MSNSTKYHWTEEYHDTLKDMNPNDAIKDVESMSDHDVLYRVNMRKFQQDYIADYLEYLWELSPKDFWRHIEIMFSDETELLLSDNMSFVSILCNEVAPVSVINSVVKYTVDKWICDGFETINESLYKDILSEIIQEQNKLSISGIKLIDIYPSDQSGMDELEKAFNEIIGREIRNSFKSW</sequence>
<dbReference type="EMBL" id="CAAHDD010000009">
    <property type="protein sequence ID" value="VGM37543.1"/>
    <property type="molecule type" value="Genomic_DNA"/>
</dbReference>
<dbReference type="AlphaFoldDB" id="A0A483HJC4"/>
<protein>
    <submittedName>
        <fullName evidence="2">Uncharacterized protein</fullName>
    </submittedName>
</protein>
<dbReference type="Proteomes" id="UP001244490">
    <property type="component" value="Unassembled WGS sequence"/>
</dbReference>
<dbReference type="EMBL" id="SDCG01000024">
    <property type="protein sequence ID" value="TCX21154.1"/>
    <property type="molecule type" value="Genomic_DNA"/>
</dbReference>
<dbReference type="EMBL" id="SDCQ01000028">
    <property type="protein sequence ID" value="TCX85368.1"/>
    <property type="molecule type" value="Genomic_DNA"/>
</dbReference>